<organism evidence="2 3">
    <name type="scientific">Profundibacterium mesophilum KAUST100406-0324</name>
    <dbReference type="NCBI Taxonomy" id="1037889"/>
    <lineage>
        <taxon>Bacteria</taxon>
        <taxon>Pseudomonadati</taxon>
        <taxon>Pseudomonadota</taxon>
        <taxon>Alphaproteobacteria</taxon>
        <taxon>Rhodobacterales</taxon>
        <taxon>Roseobacteraceae</taxon>
        <taxon>Profundibacterium</taxon>
    </lineage>
</organism>
<dbReference type="InterPro" id="IPR002575">
    <property type="entry name" value="Aminoglycoside_PTrfase"/>
</dbReference>
<reference evidence="2" key="1">
    <citation type="submission" date="2013-03" db="EMBL/GenBank/DDBJ databases">
        <title>Genome Sequence of the Profundibacterium mesophilum strain KAUST100406-0324T from Red Sea, a novel genus in the family Rhodobacteraceae.</title>
        <authorList>
            <person name="Essack M."/>
            <person name="Alam I."/>
            <person name="Lafi F."/>
            <person name="Alawi W."/>
            <person name="Kamanu F."/>
            <person name="Al-Suwailem A."/>
            <person name="Lee O.O."/>
            <person name="Xu Y."/>
            <person name="Bajic V."/>
            <person name="Qian P.-Y."/>
            <person name="Archer J."/>
        </authorList>
    </citation>
    <scope>NUCLEOTIDE SEQUENCE</scope>
    <source>
        <strain evidence="2">KAUST100406-0324</strain>
    </source>
</reference>
<dbReference type="InterPro" id="IPR052898">
    <property type="entry name" value="ACAD10-like"/>
</dbReference>
<name>A0A921TC93_9RHOB</name>
<dbReference type="PANTHER" id="PTHR47829">
    <property type="entry name" value="HYDROLASE, PUTATIVE (AFU_ORTHOLOGUE AFUA_1G12880)-RELATED"/>
    <property type="match status" value="1"/>
</dbReference>
<dbReference type="CDD" id="cd05154">
    <property type="entry name" value="ACAD10_11_N-like"/>
    <property type="match status" value="1"/>
</dbReference>
<feature type="domain" description="Aminoglycoside phosphotransferase" evidence="1">
    <location>
        <begin position="27"/>
        <end position="250"/>
    </location>
</feature>
<dbReference type="PANTHER" id="PTHR47829:SF3">
    <property type="entry name" value="AMINOGLYCOSIDE PHOSPHOTRANSFERASE DOMAIN-CONTAINING PROTEIN"/>
    <property type="match status" value="1"/>
</dbReference>
<evidence type="ECO:0000259" key="1">
    <source>
        <dbReference type="Pfam" id="PF01636"/>
    </source>
</evidence>
<dbReference type="Pfam" id="PF01636">
    <property type="entry name" value="APH"/>
    <property type="match status" value="1"/>
</dbReference>
<proteinExistence type="predicted"/>
<dbReference type="SUPFAM" id="SSF56112">
    <property type="entry name" value="Protein kinase-like (PK-like)"/>
    <property type="match status" value="1"/>
</dbReference>
<protein>
    <submittedName>
        <fullName evidence="2">Acyl-CoA dehydrogenase</fullName>
    </submittedName>
</protein>
<dbReference type="EMBL" id="APKE01000036">
    <property type="protein sequence ID" value="KAF0674607.1"/>
    <property type="molecule type" value="Genomic_DNA"/>
</dbReference>
<evidence type="ECO:0000313" key="2">
    <source>
        <dbReference type="EMBL" id="KAF0674607.1"/>
    </source>
</evidence>
<sequence length="347" mass="37964">MPQAPDLEAVRRWVDGRIGGFEGPFEIAKFDVGQSNPTYTIRTPAGRYVLRRKPDGVLLSSAHAIEREFRVQKALAGTAVPVPKMYLLCEDPEIIGTPFYLMDHVEGTNFRDPRLDALDAPARGALMAQMGRVLAELHMIDPVAAGLGDYAPKGDYIARQIDRWTAQYRASQTEPVADMERLIRRLPDERPGMRDAPRLVHGDYRLDNLLFDASGTPCRAVLDWELSTLGDPLADLAGVVMQWRMPPGPQGRGLAGIDRQALGLPSDAQFIEDYCARRGIGPIGNFGFYLGFCFFRMAAILQGVRKRGLDGNASDPLRAAQIGAWVPHFAREGLAALDAPGGIGAGN</sequence>
<comment type="caution">
    <text evidence="2">The sequence shown here is derived from an EMBL/GenBank/DDBJ whole genome shotgun (WGS) entry which is preliminary data.</text>
</comment>
<dbReference type="Proteomes" id="UP000698242">
    <property type="component" value="Unassembled WGS sequence"/>
</dbReference>
<evidence type="ECO:0000313" key="3">
    <source>
        <dbReference type="Proteomes" id="UP000698242"/>
    </source>
</evidence>
<dbReference type="OrthoDB" id="3806873at2"/>
<accession>A0A921TC93</accession>
<dbReference type="Gene3D" id="3.30.200.20">
    <property type="entry name" value="Phosphorylase Kinase, domain 1"/>
    <property type="match status" value="1"/>
</dbReference>
<keyword evidence="3" id="KW-1185">Reference proteome</keyword>
<gene>
    <name evidence="2" type="ORF">PMES_02989</name>
</gene>
<dbReference type="InterPro" id="IPR011009">
    <property type="entry name" value="Kinase-like_dom_sf"/>
</dbReference>
<dbReference type="AlphaFoldDB" id="A0A921TC93"/>
<dbReference type="InterPro" id="IPR041726">
    <property type="entry name" value="ACAD10_11_N"/>
</dbReference>
<dbReference type="RefSeq" id="WP_159966500.1">
    <property type="nucleotide sequence ID" value="NZ_APKE01000036.1"/>
</dbReference>
<dbReference type="Gene3D" id="3.90.1200.10">
    <property type="match status" value="1"/>
</dbReference>